<reference evidence="2" key="1">
    <citation type="submission" date="2018-09" db="EMBL/GenBank/DDBJ databases">
        <title>Chryseolinea sp. KIS68-18 isolated from soil.</title>
        <authorList>
            <person name="Weon H.-Y."/>
            <person name="Kwon S.-W."/>
            <person name="Lee S.A."/>
        </authorList>
    </citation>
    <scope>NUCLEOTIDE SEQUENCE [LARGE SCALE GENOMIC DNA]</scope>
    <source>
        <strain evidence="2">KIS68-18</strain>
    </source>
</reference>
<organism evidence="1 2">
    <name type="scientific">Chryseolinea soli</name>
    <dbReference type="NCBI Taxonomy" id="2321403"/>
    <lineage>
        <taxon>Bacteria</taxon>
        <taxon>Pseudomonadati</taxon>
        <taxon>Bacteroidota</taxon>
        <taxon>Cytophagia</taxon>
        <taxon>Cytophagales</taxon>
        <taxon>Fulvivirgaceae</taxon>
        <taxon>Chryseolinea</taxon>
    </lineage>
</organism>
<keyword evidence="2" id="KW-1185">Reference proteome</keyword>
<sequence length="59" mass="6304">MDVVEVMTSINRATNTTEITTTTGMMATMITVDTLAITIIVVQHTMPMNPAIVACHPNG</sequence>
<gene>
    <name evidence="1" type="ORF">D4L85_08185</name>
</gene>
<dbReference type="AlphaFoldDB" id="A0A385SJB4"/>
<protein>
    <submittedName>
        <fullName evidence="1">Uncharacterized protein</fullName>
    </submittedName>
</protein>
<proteinExistence type="predicted"/>
<accession>A0A385SJB4</accession>
<dbReference type="KEGG" id="chk:D4L85_08185"/>
<evidence type="ECO:0000313" key="2">
    <source>
        <dbReference type="Proteomes" id="UP000266183"/>
    </source>
</evidence>
<dbReference type="EMBL" id="CP032382">
    <property type="protein sequence ID" value="AYB30556.1"/>
    <property type="molecule type" value="Genomic_DNA"/>
</dbReference>
<dbReference type="Proteomes" id="UP000266183">
    <property type="component" value="Chromosome"/>
</dbReference>
<name>A0A385SJB4_9BACT</name>
<evidence type="ECO:0000313" key="1">
    <source>
        <dbReference type="EMBL" id="AYB30556.1"/>
    </source>
</evidence>